<evidence type="ECO:0000256" key="2">
    <source>
        <dbReference type="PROSITE-ProRule" id="PRU00504"/>
    </source>
</evidence>
<evidence type="ECO:0000256" key="3">
    <source>
        <dbReference type="SAM" id="SignalP"/>
    </source>
</evidence>
<reference evidence="4" key="1">
    <citation type="submission" date="2021-02" db="EMBL/GenBank/DDBJ databases">
        <authorList>
            <person name="Nowell W R."/>
        </authorList>
    </citation>
    <scope>NUCLEOTIDE SEQUENCE</scope>
</reference>
<proteinExistence type="predicted"/>
<feature type="chain" id="PRO_5032481080" description="NHL repeat protein" evidence="3">
    <location>
        <begin position="18"/>
        <end position="167"/>
    </location>
</feature>
<evidence type="ECO:0008006" key="6">
    <source>
        <dbReference type="Google" id="ProtNLM"/>
    </source>
</evidence>
<dbReference type="Gene3D" id="2.120.10.30">
    <property type="entry name" value="TolB, C-terminal domain"/>
    <property type="match status" value="1"/>
</dbReference>
<dbReference type="InterPro" id="IPR001258">
    <property type="entry name" value="NHL_repeat"/>
</dbReference>
<dbReference type="Proteomes" id="UP000663864">
    <property type="component" value="Unassembled WGS sequence"/>
</dbReference>
<feature type="repeat" description="NHL" evidence="2">
    <location>
        <begin position="126"/>
        <end position="162"/>
    </location>
</feature>
<evidence type="ECO:0000313" key="5">
    <source>
        <dbReference type="Proteomes" id="UP000663864"/>
    </source>
</evidence>
<feature type="signal peptide" evidence="3">
    <location>
        <begin position="1"/>
        <end position="17"/>
    </location>
</feature>
<keyword evidence="3" id="KW-0732">Signal</keyword>
<dbReference type="PROSITE" id="PS51125">
    <property type="entry name" value="NHL"/>
    <property type="match status" value="1"/>
</dbReference>
<dbReference type="InterPro" id="IPR011042">
    <property type="entry name" value="6-blade_b-propeller_TolB-like"/>
</dbReference>
<dbReference type="EMBL" id="CAJNOT010000860">
    <property type="protein sequence ID" value="CAF1096928.1"/>
    <property type="molecule type" value="Genomic_DNA"/>
</dbReference>
<sequence length="167" mass="18090">MFYFFSWLLILIGTVQSCCITKLSVPNSICANATWVQHGVTIAGGYGTGNNLNQFGASGIYGVRVDECASVYITDDFNHRIIKWDMGSTAGIIVAGGNADINNHRIVRWAVGDTSGNIVAGGNGQGSNPNQLSYPFHLTFDPWGNLLVSDRNNNRVQKFVIDSCSCH</sequence>
<evidence type="ECO:0000313" key="4">
    <source>
        <dbReference type="EMBL" id="CAF1096928.1"/>
    </source>
</evidence>
<gene>
    <name evidence="4" type="ORF">ZHD862_LOCUS17386</name>
</gene>
<accession>A0A814NVB7</accession>
<dbReference type="SUPFAM" id="SSF101898">
    <property type="entry name" value="NHL repeat"/>
    <property type="match status" value="1"/>
</dbReference>
<comment type="caution">
    <text evidence="4">The sequence shown here is derived from an EMBL/GenBank/DDBJ whole genome shotgun (WGS) entry which is preliminary data.</text>
</comment>
<keyword evidence="1" id="KW-0677">Repeat</keyword>
<evidence type="ECO:0000256" key="1">
    <source>
        <dbReference type="ARBA" id="ARBA00022737"/>
    </source>
</evidence>
<organism evidence="4 5">
    <name type="scientific">Rotaria sordida</name>
    <dbReference type="NCBI Taxonomy" id="392033"/>
    <lineage>
        <taxon>Eukaryota</taxon>
        <taxon>Metazoa</taxon>
        <taxon>Spiralia</taxon>
        <taxon>Gnathifera</taxon>
        <taxon>Rotifera</taxon>
        <taxon>Eurotatoria</taxon>
        <taxon>Bdelloidea</taxon>
        <taxon>Philodinida</taxon>
        <taxon>Philodinidae</taxon>
        <taxon>Rotaria</taxon>
    </lineage>
</organism>
<dbReference type="AlphaFoldDB" id="A0A814NVB7"/>
<protein>
    <recommendedName>
        <fullName evidence="6">NHL repeat protein</fullName>
    </recommendedName>
</protein>
<name>A0A814NVB7_9BILA</name>